<feature type="coiled-coil region" evidence="7">
    <location>
        <begin position="1168"/>
        <end position="1197"/>
    </location>
</feature>
<feature type="coiled-coil region" evidence="7">
    <location>
        <begin position="362"/>
        <end position="410"/>
    </location>
</feature>
<sequence length="1262" mass="142570">MSKDKSEKTKDKSEKALAAEKEQFVKLQLQSISKCITTTEAPIKEKYGRNILLGTHWESGAVTFWSHAVNLPLASNAILSWKFCHMLHKLLRDGHPNTLRDSRGHVPNIKQMGTLWGSLHDRYGHIVALYAKFLCIKIDFHCKRITIPPNLESPDEALERAIAVDINEVFEITGEVQDYMDAALVLQETVFRQLESNNTSSTTAVGQCRLAPLVLLIQDCSPLYHFLVKLLFKLHSRIPIDALLGHRERFRDQFNSLSQFFEKARSMEFFKTIIQIPDFPDSPPNFLRAASMADYVKPVVVRNQFPGDDDTESQVEAGEGYPMFYSLNNYDPTNDIPVQRETEADSMRKELEALKPEVKMFKAEAQRAVIHLKDQVNKLEAELEDQRTHKQMAMVENEQLRMELEALKAQTAVAASMQASVDDSRVQTAQMHFTRLKEKHAELVTRHADLMRKNTEMVKQLASTQQAQEELVSAKQQIAEELQRFKQDNTLKLEAQKAEIIQMKQELQTSKAEITNVQTALHSKEKTGDQLSSVLVGLQTEKETLMRSLKEQEVELASLRQSTQLNQTMLQHERDKNQREMSSLQSQLEEKVSREQEQQVELDKLKRELELKRAEALSAQSALQSKEASGDQLSSVLVGLQAEKEKLMRLLKEQEAELAKLRQAAQLHQTTLQQERDKYQREIDSLNRQLQEKLQREQEQHLEIAQLKQELEARRAEVTSAQSALYSKETAGHEMNTVLVGLQAQKETLMRSLKEQEAELANLRQAAELHQTMLQQERDKNQREMSSLQSQLHAKVSRESELQQKLQEEQFCLLQCAVVESEGIILDALAKVDDPMHVRCVCTPEYLINRAETTLVSIDKMQQSHAGYLRNLDDASGLLRSVTQFSHLAADTIVNGAATSHSAPTDQADRLTDNCRDCATHCLQFLKELKLKATLQGADPTAIRYTVQRILNQATDLRRNDADVQKAELADMVDKEMAATSTAIEDAVLRMDEILSQARRDTSGLKLEVNQSILGSCSDLMKAIHMLVTAATDLQKDIVESGRGSGSMKDFYAKNSCWTEGLISASKAVGWGATQMVDSADKVVTDRGKYEELIVCSHEIAASTAQLVAASKVKAERSNKKLNTLLQASRHVNDMAAVVVTSTKAGQMQIEDKDPMDFSGMSLIKLKTEEMESQVKVLELENQLSNERQRLGELRKKHYDLAGVPLDQTVERDFDGFVSVLPSVMPEPQLPEPPKPEPPKNLPAKKPSIFQKSGSLLKNKFR</sequence>
<evidence type="ECO:0000259" key="9">
    <source>
        <dbReference type="PROSITE" id="PS50942"/>
    </source>
</evidence>
<feature type="compositionally biased region" description="Basic and acidic residues" evidence="8">
    <location>
        <begin position="588"/>
        <end position="597"/>
    </location>
</feature>
<reference evidence="11" key="1">
    <citation type="submission" date="2023-08" db="EMBL/GenBank/DDBJ databases">
        <title>Pelteobagrus vachellii genome.</title>
        <authorList>
            <person name="Liu H."/>
        </authorList>
    </citation>
    <scope>NUCLEOTIDE SEQUENCE</scope>
    <source>
        <strain evidence="11">PRFRI_2022a</strain>
        <tissue evidence="11">Muscle</tissue>
    </source>
</reference>
<dbReference type="GO" id="GO:0007015">
    <property type="term" value="P:actin filament organization"/>
    <property type="evidence" value="ECO:0007669"/>
    <property type="project" value="TreeGrafter"/>
</dbReference>
<dbReference type="GO" id="GO:0043325">
    <property type="term" value="F:phosphatidylinositol-3,4-bisphosphate binding"/>
    <property type="evidence" value="ECO:0007669"/>
    <property type="project" value="TreeGrafter"/>
</dbReference>
<dbReference type="GO" id="GO:0051015">
    <property type="term" value="F:actin filament binding"/>
    <property type="evidence" value="ECO:0007669"/>
    <property type="project" value="TreeGrafter"/>
</dbReference>
<evidence type="ECO:0000256" key="8">
    <source>
        <dbReference type="SAM" id="MobiDB-lite"/>
    </source>
</evidence>
<dbReference type="SUPFAM" id="SSF48464">
    <property type="entry name" value="ENTH/VHS domain"/>
    <property type="match status" value="1"/>
</dbReference>
<dbReference type="GO" id="GO:0048268">
    <property type="term" value="P:clathrin coat assembly"/>
    <property type="evidence" value="ECO:0007669"/>
    <property type="project" value="TreeGrafter"/>
</dbReference>
<dbReference type="PANTHER" id="PTHR10407:SF10">
    <property type="entry name" value="HUNTINGTIN-INTERACTING PROTEIN 1-RELATED PROTEIN"/>
    <property type="match status" value="1"/>
</dbReference>
<keyword evidence="3" id="KW-0963">Cytoplasm</keyword>
<feature type="coiled-coil region" evidence="7">
    <location>
        <begin position="3"/>
        <end position="30"/>
    </location>
</feature>
<dbReference type="Gene3D" id="1.25.40.90">
    <property type="match status" value="1"/>
</dbReference>
<dbReference type="GO" id="GO:0006897">
    <property type="term" value="P:endocytosis"/>
    <property type="evidence" value="ECO:0007669"/>
    <property type="project" value="UniProtKB-KW"/>
</dbReference>
<evidence type="ECO:0000313" key="11">
    <source>
        <dbReference type="EMBL" id="KAK2823280.1"/>
    </source>
</evidence>
<dbReference type="SUPFAM" id="SSF109885">
    <property type="entry name" value="I/LWEQ domain"/>
    <property type="match status" value="1"/>
</dbReference>
<dbReference type="PROSITE" id="PS50942">
    <property type="entry name" value="ENTH"/>
    <property type="match status" value="1"/>
</dbReference>
<evidence type="ECO:0000256" key="4">
    <source>
        <dbReference type="ARBA" id="ARBA00022583"/>
    </source>
</evidence>
<dbReference type="GO" id="GO:0035615">
    <property type="term" value="F:clathrin adaptor activity"/>
    <property type="evidence" value="ECO:0007669"/>
    <property type="project" value="TreeGrafter"/>
</dbReference>
<keyword evidence="12" id="KW-1185">Reference proteome</keyword>
<evidence type="ECO:0000256" key="1">
    <source>
        <dbReference type="ARBA" id="ARBA00004496"/>
    </source>
</evidence>
<dbReference type="FunFam" id="1.20.5.1700:FF:000002">
    <property type="entry name" value="Huntingtin interacting protein 1"/>
    <property type="match status" value="1"/>
</dbReference>
<dbReference type="Pfam" id="PF01608">
    <property type="entry name" value="I_LWEQ"/>
    <property type="match status" value="1"/>
</dbReference>
<dbReference type="SMART" id="SM00273">
    <property type="entry name" value="ENTH"/>
    <property type="match status" value="1"/>
</dbReference>
<dbReference type="FunFam" id="1.20.1410.10:FF:000006">
    <property type="entry name" value="Huntingtin interacting protein"/>
    <property type="match status" value="1"/>
</dbReference>
<dbReference type="Gene3D" id="6.10.250.920">
    <property type="match status" value="3"/>
</dbReference>
<evidence type="ECO:0000256" key="7">
    <source>
        <dbReference type="SAM" id="Coils"/>
    </source>
</evidence>
<dbReference type="AlphaFoldDB" id="A0AA88LSN0"/>
<keyword evidence="4" id="KW-0254">Endocytosis</keyword>
<dbReference type="FunFam" id="1.25.40.90:FF:000012">
    <property type="entry name" value="Huntingtin interacting protein 1-related"/>
    <property type="match status" value="1"/>
</dbReference>
<dbReference type="PROSITE" id="PS50945">
    <property type="entry name" value="I_LWEQ"/>
    <property type="match status" value="1"/>
</dbReference>
<dbReference type="InterPro" id="IPR030224">
    <property type="entry name" value="Sla2_fam"/>
</dbReference>
<dbReference type="InterPro" id="IPR032422">
    <property type="entry name" value="HIP1_clath-bd"/>
</dbReference>
<comment type="similarity">
    <text evidence="2">Belongs to the SLA2 family.</text>
</comment>
<dbReference type="InterPro" id="IPR011417">
    <property type="entry name" value="ANTH_dom"/>
</dbReference>
<organism evidence="11 12">
    <name type="scientific">Tachysurus vachellii</name>
    <name type="common">Darkbarbel catfish</name>
    <name type="synonym">Pelteobagrus vachellii</name>
    <dbReference type="NCBI Taxonomy" id="175792"/>
    <lineage>
        <taxon>Eukaryota</taxon>
        <taxon>Metazoa</taxon>
        <taxon>Chordata</taxon>
        <taxon>Craniata</taxon>
        <taxon>Vertebrata</taxon>
        <taxon>Euteleostomi</taxon>
        <taxon>Actinopterygii</taxon>
        <taxon>Neopterygii</taxon>
        <taxon>Teleostei</taxon>
        <taxon>Ostariophysi</taxon>
        <taxon>Siluriformes</taxon>
        <taxon>Bagridae</taxon>
        <taxon>Tachysurus</taxon>
    </lineage>
</organism>
<dbReference type="SMART" id="SM00307">
    <property type="entry name" value="ILWEQ"/>
    <property type="match status" value="1"/>
</dbReference>
<evidence type="ECO:0000256" key="2">
    <source>
        <dbReference type="ARBA" id="ARBA00010135"/>
    </source>
</evidence>
<name>A0AA88LSN0_TACVA</name>
<dbReference type="Gene3D" id="1.20.5.1700">
    <property type="match status" value="1"/>
</dbReference>
<evidence type="ECO:0008006" key="13">
    <source>
        <dbReference type="Google" id="ProtNLM"/>
    </source>
</evidence>
<dbReference type="Pfam" id="PF07651">
    <property type="entry name" value="ANTH"/>
    <property type="match status" value="1"/>
</dbReference>
<dbReference type="InterPro" id="IPR013809">
    <property type="entry name" value="ENTH"/>
</dbReference>
<dbReference type="GO" id="GO:0080025">
    <property type="term" value="F:phosphatidylinositol-3,5-bisphosphate binding"/>
    <property type="evidence" value="ECO:0007669"/>
    <property type="project" value="TreeGrafter"/>
</dbReference>
<evidence type="ECO:0000256" key="5">
    <source>
        <dbReference type="ARBA" id="ARBA00023054"/>
    </source>
</evidence>
<feature type="domain" description="I/LWEQ" evidence="10">
    <location>
        <begin position="961"/>
        <end position="1202"/>
    </location>
</feature>
<dbReference type="GO" id="GO:0030864">
    <property type="term" value="C:cortical actin cytoskeleton"/>
    <property type="evidence" value="ECO:0007669"/>
    <property type="project" value="TreeGrafter"/>
</dbReference>
<feature type="region of interest" description="Disordered" evidence="8">
    <location>
        <begin position="1222"/>
        <end position="1262"/>
    </location>
</feature>
<dbReference type="Proteomes" id="UP001187315">
    <property type="component" value="Unassembled WGS sequence"/>
</dbReference>
<feature type="region of interest" description="Disordered" evidence="8">
    <location>
        <begin position="569"/>
        <end position="597"/>
    </location>
</feature>
<proteinExistence type="inferred from homology"/>
<evidence type="ECO:0000256" key="6">
    <source>
        <dbReference type="ARBA" id="ARBA00023203"/>
    </source>
</evidence>
<dbReference type="Gene3D" id="1.20.1410.10">
    <property type="entry name" value="I/LWEQ domain"/>
    <property type="match status" value="1"/>
</dbReference>
<comment type="caution">
    <text evidence="11">The sequence shown here is derived from an EMBL/GenBank/DDBJ whole genome shotgun (WGS) entry which is preliminary data.</text>
</comment>
<dbReference type="InterPro" id="IPR035964">
    <property type="entry name" value="I/LWEQ_dom_sf"/>
</dbReference>
<feature type="domain" description="ENTH" evidence="9">
    <location>
        <begin position="20"/>
        <end position="148"/>
    </location>
</feature>
<dbReference type="InterPro" id="IPR008942">
    <property type="entry name" value="ENTH_VHS"/>
</dbReference>
<evidence type="ECO:0000256" key="3">
    <source>
        <dbReference type="ARBA" id="ARBA00022490"/>
    </source>
</evidence>
<evidence type="ECO:0000259" key="10">
    <source>
        <dbReference type="PROSITE" id="PS50945"/>
    </source>
</evidence>
<gene>
    <name evidence="11" type="ORF">Q7C36_019880</name>
</gene>
<dbReference type="PANTHER" id="PTHR10407">
    <property type="entry name" value="HUNTINGTIN INTERACTING PROTEIN 1"/>
    <property type="match status" value="1"/>
</dbReference>
<dbReference type="GO" id="GO:0032051">
    <property type="term" value="F:clathrin light chain binding"/>
    <property type="evidence" value="ECO:0007669"/>
    <property type="project" value="TreeGrafter"/>
</dbReference>
<comment type="subcellular location">
    <subcellularLocation>
        <location evidence="1">Cytoplasm</location>
    </subcellularLocation>
</comment>
<dbReference type="GO" id="GO:0030136">
    <property type="term" value="C:clathrin-coated vesicle"/>
    <property type="evidence" value="ECO:0007669"/>
    <property type="project" value="TreeGrafter"/>
</dbReference>
<dbReference type="Pfam" id="PF16515">
    <property type="entry name" value="HIP1_clath_bdg"/>
    <property type="match status" value="3"/>
</dbReference>
<evidence type="ECO:0000313" key="12">
    <source>
        <dbReference type="Proteomes" id="UP001187315"/>
    </source>
</evidence>
<dbReference type="EMBL" id="JAVHJS010000021">
    <property type="protein sequence ID" value="KAK2823280.1"/>
    <property type="molecule type" value="Genomic_DNA"/>
</dbReference>
<dbReference type="InterPro" id="IPR002558">
    <property type="entry name" value="ILWEQ_dom"/>
</dbReference>
<keyword evidence="5 7" id="KW-0175">Coiled coil</keyword>
<keyword evidence="6" id="KW-0009">Actin-binding</keyword>
<protein>
    <recommendedName>
        <fullName evidence="13">Huntingtin interacting protein 1 related</fullName>
    </recommendedName>
</protein>
<accession>A0AA88LSN0</accession>